<dbReference type="Gene3D" id="1.10.1740.10">
    <property type="match status" value="1"/>
</dbReference>
<dbReference type="InterPro" id="IPR036388">
    <property type="entry name" value="WH-like_DNA-bd_sf"/>
</dbReference>
<dbReference type="GO" id="GO:0006352">
    <property type="term" value="P:DNA-templated transcription initiation"/>
    <property type="evidence" value="ECO:0007669"/>
    <property type="project" value="InterPro"/>
</dbReference>
<dbReference type="InterPro" id="IPR039425">
    <property type="entry name" value="RNA_pol_sigma-70-like"/>
</dbReference>
<name>A0A6G6GM97_9FLAO</name>
<feature type="domain" description="RNA polymerase sigma-70 region 2" evidence="5">
    <location>
        <begin position="20"/>
        <end position="90"/>
    </location>
</feature>
<evidence type="ECO:0000259" key="5">
    <source>
        <dbReference type="Pfam" id="PF04542"/>
    </source>
</evidence>
<dbReference type="SUPFAM" id="SSF88946">
    <property type="entry name" value="Sigma2 domain of RNA polymerase sigma factors"/>
    <property type="match status" value="1"/>
</dbReference>
<dbReference type="Proteomes" id="UP000505306">
    <property type="component" value="Chromosome"/>
</dbReference>
<accession>A0A6G6GM97</accession>
<evidence type="ECO:0000256" key="3">
    <source>
        <dbReference type="ARBA" id="ARBA00023082"/>
    </source>
</evidence>
<dbReference type="SUPFAM" id="SSF88659">
    <property type="entry name" value="Sigma3 and sigma4 domains of RNA polymerase sigma factors"/>
    <property type="match status" value="1"/>
</dbReference>
<dbReference type="PANTHER" id="PTHR43133:SF46">
    <property type="entry name" value="RNA POLYMERASE SIGMA-70 FACTOR ECF SUBFAMILY"/>
    <property type="match status" value="1"/>
</dbReference>
<evidence type="ECO:0000256" key="2">
    <source>
        <dbReference type="ARBA" id="ARBA00023015"/>
    </source>
</evidence>
<dbReference type="InterPro" id="IPR007627">
    <property type="entry name" value="RNA_pol_sigma70_r2"/>
</dbReference>
<organism evidence="6 7">
    <name type="scientific">Rasiella rasia</name>
    <dbReference type="NCBI Taxonomy" id="2744027"/>
    <lineage>
        <taxon>Bacteria</taxon>
        <taxon>Pseudomonadati</taxon>
        <taxon>Bacteroidota</taxon>
        <taxon>Flavobacteriia</taxon>
        <taxon>Flavobacteriales</taxon>
        <taxon>Flavobacteriaceae</taxon>
        <taxon>Rasiella</taxon>
    </lineage>
</organism>
<evidence type="ECO:0000313" key="7">
    <source>
        <dbReference type="Proteomes" id="UP000505306"/>
    </source>
</evidence>
<dbReference type="InterPro" id="IPR013325">
    <property type="entry name" value="RNA_pol_sigma_r2"/>
</dbReference>
<gene>
    <name evidence="6" type="ORF">G5B37_09050</name>
</gene>
<evidence type="ECO:0000256" key="4">
    <source>
        <dbReference type="ARBA" id="ARBA00023163"/>
    </source>
</evidence>
<dbReference type="NCBIfam" id="TIGR02937">
    <property type="entry name" value="sigma70-ECF"/>
    <property type="match status" value="1"/>
</dbReference>
<dbReference type="EMBL" id="CP049057">
    <property type="protein sequence ID" value="QIE59705.1"/>
    <property type="molecule type" value="Genomic_DNA"/>
</dbReference>
<dbReference type="KEGG" id="mgel:G5B37_09050"/>
<protein>
    <submittedName>
        <fullName evidence="6">Sigma-70 family RNA polymerase sigma factor</fullName>
    </submittedName>
</protein>
<keyword evidence="2" id="KW-0805">Transcription regulation</keyword>
<reference evidence="6 7" key="1">
    <citation type="submission" date="2020-02" db="EMBL/GenBank/DDBJ databases">
        <title>Complete genome sequence of Flavobacteriaceae bacterium.</title>
        <authorList>
            <person name="Kim S.-J."/>
            <person name="Kim Y.-S."/>
            <person name="Kim K.-H."/>
        </authorList>
    </citation>
    <scope>NUCLEOTIDE SEQUENCE [LARGE SCALE GENOMIC DNA]</scope>
    <source>
        <strain evidence="6 7">RR4-40</strain>
    </source>
</reference>
<comment type="similarity">
    <text evidence="1">Belongs to the sigma-70 factor family. ECF subfamily.</text>
</comment>
<dbReference type="Gene3D" id="1.10.10.10">
    <property type="entry name" value="Winged helix-like DNA-binding domain superfamily/Winged helix DNA-binding domain"/>
    <property type="match status" value="1"/>
</dbReference>
<dbReference type="AlphaFoldDB" id="A0A6G6GM97"/>
<evidence type="ECO:0000256" key="1">
    <source>
        <dbReference type="ARBA" id="ARBA00010641"/>
    </source>
</evidence>
<proteinExistence type="inferred from homology"/>
<dbReference type="PANTHER" id="PTHR43133">
    <property type="entry name" value="RNA POLYMERASE ECF-TYPE SIGMA FACTO"/>
    <property type="match status" value="1"/>
</dbReference>
<keyword evidence="3" id="KW-0731">Sigma factor</keyword>
<dbReference type="RefSeq" id="WP_164679718.1">
    <property type="nucleotide sequence ID" value="NZ_CP049057.1"/>
</dbReference>
<dbReference type="InterPro" id="IPR014284">
    <property type="entry name" value="RNA_pol_sigma-70_dom"/>
</dbReference>
<dbReference type="Pfam" id="PF04542">
    <property type="entry name" value="Sigma70_r2"/>
    <property type="match status" value="1"/>
</dbReference>
<dbReference type="InterPro" id="IPR013324">
    <property type="entry name" value="RNA_pol_sigma_r3/r4-like"/>
</dbReference>
<keyword evidence="4" id="KW-0804">Transcription</keyword>
<keyword evidence="7" id="KW-1185">Reference proteome</keyword>
<evidence type="ECO:0000313" key="6">
    <source>
        <dbReference type="EMBL" id="QIE59705.1"/>
    </source>
</evidence>
<dbReference type="GO" id="GO:0016987">
    <property type="term" value="F:sigma factor activity"/>
    <property type="evidence" value="ECO:0007669"/>
    <property type="project" value="UniProtKB-KW"/>
</dbReference>
<sequence>MERSQIDAFITDDTSTIQSLYKAHRATFIGFGKKYNLSSETLADIYQDAFVALRKQALQGNLYKVKSSLRTYLFGIGKFMIYNELKRQQKFSSYIENTKQEDIPIIEVSEKHTLTVEQQLLKVHFEQLGKKCQEMLTMFYYRGLTISDIVATTSYESENVVRSQKSRCLKTLKEAIKAHKNE</sequence>